<accession>A0A4Y4CTQ2</accession>
<sequence length="74" mass="7893">MKILTTALLLSALLSGCSTVATQQDCCGAPKEVVYVDRPVAECTRNVQDVTQVSPCQVCSRFQVSVRADSACAR</sequence>
<dbReference type="RefSeq" id="WP_141350381.1">
    <property type="nucleotide sequence ID" value="NZ_BJNV01000014.1"/>
</dbReference>
<feature type="chain" id="PRO_5021463591" description="Lipoprotein" evidence="1">
    <location>
        <begin position="24"/>
        <end position="74"/>
    </location>
</feature>
<organism evidence="2 3">
    <name type="scientific">Zoogloea ramigera</name>
    <dbReference type="NCBI Taxonomy" id="350"/>
    <lineage>
        <taxon>Bacteria</taxon>
        <taxon>Pseudomonadati</taxon>
        <taxon>Pseudomonadota</taxon>
        <taxon>Betaproteobacteria</taxon>
        <taxon>Rhodocyclales</taxon>
        <taxon>Zoogloeaceae</taxon>
        <taxon>Zoogloea</taxon>
    </lineage>
</organism>
<keyword evidence="3" id="KW-1185">Reference proteome</keyword>
<feature type="signal peptide" evidence="1">
    <location>
        <begin position="1"/>
        <end position="23"/>
    </location>
</feature>
<gene>
    <name evidence="2" type="ORF">ZRA01_12420</name>
</gene>
<evidence type="ECO:0000313" key="2">
    <source>
        <dbReference type="EMBL" id="GEC95169.1"/>
    </source>
</evidence>
<evidence type="ECO:0000313" key="3">
    <source>
        <dbReference type="Proteomes" id="UP000318422"/>
    </source>
</evidence>
<proteinExistence type="predicted"/>
<keyword evidence="1" id="KW-0732">Signal</keyword>
<name>A0A4Y4CTQ2_ZOORA</name>
<evidence type="ECO:0008006" key="4">
    <source>
        <dbReference type="Google" id="ProtNLM"/>
    </source>
</evidence>
<dbReference type="Proteomes" id="UP000318422">
    <property type="component" value="Unassembled WGS sequence"/>
</dbReference>
<protein>
    <recommendedName>
        <fullName evidence="4">Lipoprotein</fullName>
    </recommendedName>
</protein>
<reference evidence="2 3" key="1">
    <citation type="submission" date="2019-06" db="EMBL/GenBank/DDBJ databases">
        <title>Whole genome shotgun sequence of Zoogloea ramigera NBRC 15342.</title>
        <authorList>
            <person name="Hosoyama A."/>
            <person name="Uohara A."/>
            <person name="Ohji S."/>
            <person name="Ichikawa N."/>
        </authorList>
    </citation>
    <scope>NUCLEOTIDE SEQUENCE [LARGE SCALE GENOMIC DNA]</scope>
    <source>
        <strain evidence="2 3">NBRC 15342</strain>
    </source>
</reference>
<evidence type="ECO:0000256" key="1">
    <source>
        <dbReference type="SAM" id="SignalP"/>
    </source>
</evidence>
<dbReference type="PROSITE" id="PS51257">
    <property type="entry name" value="PROKAR_LIPOPROTEIN"/>
    <property type="match status" value="1"/>
</dbReference>
<comment type="caution">
    <text evidence="2">The sequence shown here is derived from an EMBL/GenBank/DDBJ whole genome shotgun (WGS) entry which is preliminary data.</text>
</comment>
<dbReference type="AlphaFoldDB" id="A0A4Y4CTQ2"/>
<dbReference type="EMBL" id="BJNV01000014">
    <property type="protein sequence ID" value="GEC95169.1"/>
    <property type="molecule type" value="Genomic_DNA"/>
</dbReference>